<protein>
    <submittedName>
        <fullName evidence="1">Uncharacterized protein</fullName>
    </submittedName>
</protein>
<name>A0A6J4VAA8_9BACT</name>
<dbReference type="EMBL" id="CADCWG010000279">
    <property type="protein sequence ID" value="CAA9573473.1"/>
    <property type="molecule type" value="Genomic_DNA"/>
</dbReference>
<evidence type="ECO:0000313" key="1">
    <source>
        <dbReference type="EMBL" id="CAA9573473.1"/>
    </source>
</evidence>
<dbReference type="AlphaFoldDB" id="A0A6J4VAA8"/>
<sequence length="83" mass="9097">MSGGFLRVQVDDLDGFKDAVFDFVTDPRPSRGGRPVIQELGDLMPDVVDVLEAMVMDGTEERQDVSDYVDAVFVGGLAVPREH</sequence>
<reference evidence="1" key="1">
    <citation type="submission" date="2020-02" db="EMBL/GenBank/DDBJ databases">
        <authorList>
            <person name="Meier V. D."/>
        </authorList>
    </citation>
    <scope>NUCLEOTIDE SEQUENCE</scope>
    <source>
        <strain evidence="1">AVDCRST_MAG49</strain>
    </source>
</reference>
<proteinExistence type="predicted"/>
<organism evidence="1">
    <name type="scientific">uncultured Thermomicrobiales bacterium</name>
    <dbReference type="NCBI Taxonomy" id="1645740"/>
    <lineage>
        <taxon>Bacteria</taxon>
        <taxon>Pseudomonadati</taxon>
        <taxon>Thermomicrobiota</taxon>
        <taxon>Thermomicrobia</taxon>
        <taxon>Thermomicrobiales</taxon>
        <taxon>environmental samples</taxon>
    </lineage>
</organism>
<gene>
    <name evidence="1" type="ORF">AVDCRST_MAG49-3890</name>
</gene>
<accession>A0A6J4VAA8</accession>